<dbReference type="Pfam" id="PF03972">
    <property type="entry name" value="MmgE_PrpD_N"/>
    <property type="match status" value="1"/>
</dbReference>
<dbReference type="InterPro" id="IPR005656">
    <property type="entry name" value="MmgE_PrpD"/>
</dbReference>
<gene>
    <name evidence="4" type="ORF">FJZ47_25870</name>
</gene>
<feature type="domain" description="MmgE/PrpD N-terminal" evidence="2">
    <location>
        <begin position="11"/>
        <end position="189"/>
    </location>
</feature>
<proteinExistence type="inferred from homology"/>
<evidence type="ECO:0000259" key="2">
    <source>
        <dbReference type="Pfam" id="PF03972"/>
    </source>
</evidence>
<dbReference type="SUPFAM" id="SSF103378">
    <property type="entry name" value="2-methylcitrate dehydratase PrpD"/>
    <property type="match status" value="1"/>
</dbReference>
<dbReference type="InterPro" id="IPR045337">
    <property type="entry name" value="MmgE_PrpD_C"/>
</dbReference>
<dbReference type="InterPro" id="IPR045336">
    <property type="entry name" value="MmgE_PrpD_N"/>
</dbReference>
<evidence type="ECO:0000313" key="5">
    <source>
        <dbReference type="Proteomes" id="UP000712673"/>
    </source>
</evidence>
<dbReference type="Gene3D" id="3.30.1330.120">
    <property type="entry name" value="2-methylcitrate dehydratase PrpD"/>
    <property type="match status" value="1"/>
</dbReference>
<dbReference type="InterPro" id="IPR042183">
    <property type="entry name" value="MmgE/PrpD_sf_1"/>
</dbReference>
<dbReference type="AlphaFoldDB" id="A0A937W546"/>
<evidence type="ECO:0000259" key="3">
    <source>
        <dbReference type="Pfam" id="PF19305"/>
    </source>
</evidence>
<feature type="domain" description="MmgE/PrpD C-terminal" evidence="3">
    <location>
        <begin position="220"/>
        <end position="376"/>
    </location>
</feature>
<dbReference type="InterPro" id="IPR042188">
    <property type="entry name" value="MmgE/PrpD_sf_2"/>
</dbReference>
<dbReference type="PANTHER" id="PTHR16943:SF8">
    <property type="entry name" value="2-METHYLCITRATE DEHYDRATASE"/>
    <property type="match status" value="1"/>
</dbReference>
<accession>A0A937W546</accession>
<dbReference type="GO" id="GO:0016829">
    <property type="term" value="F:lyase activity"/>
    <property type="evidence" value="ECO:0007669"/>
    <property type="project" value="InterPro"/>
</dbReference>
<evidence type="ECO:0000313" key="4">
    <source>
        <dbReference type="EMBL" id="MBM3227209.1"/>
    </source>
</evidence>
<organism evidence="4 5">
    <name type="scientific">Tectimicrobiota bacterium</name>
    <dbReference type="NCBI Taxonomy" id="2528274"/>
    <lineage>
        <taxon>Bacteria</taxon>
        <taxon>Pseudomonadati</taxon>
        <taxon>Nitrospinota/Tectimicrobiota group</taxon>
        <taxon>Candidatus Tectimicrobiota</taxon>
    </lineage>
</organism>
<dbReference type="Proteomes" id="UP000712673">
    <property type="component" value="Unassembled WGS sequence"/>
</dbReference>
<dbReference type="InterPro" id="IPR036148">
    <property type="entry name" value="MmgE/PrpD_sf"/>
</dbReference>
<dbReference type="EMBL" id="VGLS01001254">
    <property type="protein sequence ID" value="MBM3227209.1"/>
    <property type="molecule type" value="Genomic_DNA"/>
</dbReference>
<protein>
    <submittedName>
        <fullName evidence="4">MmgE/PrpD family protein</fullName>
    </submittedName>
</protein>
<reference evidence="4" key="1">
    <citation type="submission" date="2019-03" db="EMBL/GenBank/DDBJ databases">
        <title>Lake Tanganyika Metagenome-Assembled Genomes (MAGs).</title>
        <authorList>
            <person name="Tran P."/>
        </authorList>
    </citation>
    <scope>NUCLEOTIDE SEQUENCE</scope>
    <source>
        <strain evidence="4">K_DeepCast_65m_m2_066</strain>
    </source>
</reference>
<name>A0A937W546_UNCTE</name>
<comment type="caution">
    <text evidence="4">The sequence shown here is derived from an EMBL/GenBank/DDBJ whole genome shotgun (WGS) entry which is preliminary data.</text>
</comment>
<dbReference type="PANTHER" id="PTHR16943">
    <property type="entry name" value="2-METHYLCITRATE DEHYDRATASE-RELATED"/>
    <property type="match status" value="1"/>
</dbReference>
<sequence>PEVQQLRTRLGATAGTGATVLARGWPMADPRTAALLNGIAGRSIELCEGHRYVSCQGAVQIVPGILALGETLGRSGRDLLMALILGYDVAVRLGAAMTARPLAHQNGQAPLLGAVAAGARLHGLGAAETSRALRIGATLVLTPSYTNAVAGATTLNVAGGMSGFAAALAPELALAGFAAQDNAIEEALGQLVGDGFTPERIAEDLGTRWEITRNYFRLRACCNPMYAALDALEEALALLHPRPEEVARIDVATYRFASVMRNPLPVNYFAAKYSLPHAAAALVVRGNAGYGSFTADVVRDPTIAALRQRVHITEDPQFSAVAPRLKPARVTVTLTDGRQSTHTCESPRGDFQRPYQETDIRQKFHELAGLVLTPAGVTAVEQTIQRCAQWGSVQELLAPLRAYGQP</sequence>
<evidence type="ECO:0000256" key="1">
    <source>
        <dbReference type="ARBA" id="ARBA00006174"/>
    </source>
</evidence>
<dbReference type="Gene3D" id="1.10.4100.10">
    <property type="entry name" value="2-methylcitrate dehydratase PrpD"/>
    <property type="match status" value="1"/>
</dbReference>
<feature type="non-terminal residue" evidence="4">
    <location>
        <position position="1"/>
    </location>
</feature>
<comment type="similarity">
    <text evidence="1">Belongs to the PrpD family.</text>
</comment>
<dbReference type="Pfam" id="PF19305">
    <property type="entry name" value="MmgE_PrpD_C"/>
    <property type="match status" value="1"/>
</dbReference>